<dbReference type="EMBL" id="DTHG01000034">
    <property type="protein sequence ID" value="HGW91452.1"/>
    <property type="molecule type" value="Genomic_DNA"/>
</dbReference>
<dbReference type="PANTHER" id="PTHR39649">
    <property type="entry name" value="50S RIBOSOMAL PROTEIN L40E"/>
    <property type="match status" value="1"/>
</dbReference>
<evidence type="ECO:0000259" key="2">
    <source>
        <dbReference type="Pfam" id="PF12773"/>
    </source>
</evidence>
<reference evidence="3" key="1">
    <citation type="journal article" date="2020" name="mSystems">
        <title>Genome- and Community-Level Interaction Insights into Carbon Utilization and Element Cycling Functions of Hydrothermarchaeota in Hydrothermal Sediment.</title>
        <authorList>
            <person name="Zhou Z."/>
            <person name="Liu Y."/>
            <person name="Xu W."/>
            <person name="Pan J."/>
            <person name="Luo Z.H."/>
            <person name="Li M."/>
        </authorList>
    </citation>
    <scope>NUCLEOTIDE SEQUENCE [LARGE SCALE GENOMIC DNA]</scope>
    <source>
        <strain evidence="3">SpSt-780</strain>
    </source>
</reference>
<protein>
    <submittedName>
        <fullName evidence="3">Zinc ribbon domain-containing protein</fullName>
    </submittedName>
</protein>
<evidence type="ECO:0000256" key="1">
    <source>
        <dbReference type="SAM" id="Phobius"/>
    </source>
</evidence>
<feature type="transmembrane region" description="Helical" evidence="1">
    <location>
        <begin position="136"/>
        <end position="154"/>
    </location>
</feature>
<dbReference type="GO" id="GO:0003735">
    <property type="term" value="F:structural constituent of ribosome"/>
    <property type="evidence" value="ECO:0007669"/>
    <property type="project" value="InterPro"/>
</dbReference>
<dbReference type="GO" id="GO:0005840">
    <property type="term" value="C:ribosome"/>
    <property type="evidence" value="ECO:0007669"/>
    <property type="project" value="InterPro"/>
</dbReference>
<dbReference type="Pfam" id="PF12773">
    <property type="entry name" value="DZR"/>
    <property type="match status" value="1"/>
</dbReference>
<name>A0A7C4UC49_UNCW3</name>
<keyword evidence="1" id="KW-1133">Transmembrane helix</keyword>
<dbReference type="InterPro" id="IPR011332">
    <property type="entry name" value="Ribosomal_zn-bd"/>
</dbReference>
<dbReference type="Gene3D" id="4.10.1060.50">
    <property type="match status" value="2"/>
</dbReference>
<sequence>MKKFLIIFLLISFILFAEDFKICPKCGAKNPIDAVFCGNCGYKFEEVKKITEDTIKDFIICPNCGAKNPNDAQYCYNCGFPLIKLIKKETKPDTSIFTSPIAESIYAELVKIRKILYSKEIESKYKKDFDQTTNNIIGGILLFTGCVLIFILITR</sequence>
<dbReference type="InterPro" id="IPR025874">
    <property type="entry name" value="DZR"/>
</dbReference>
<organism evidence="3">
    <name type="scientific">candidate division WOR-3 bacterium</name>
    <dbReference type="NCBI Taxonomy" id="2052148"/>
    <lineage>
        <taxon>Bacteria</taxon>
        <taxon>Bacteria division WOR-3</taxon>
    </lineage>
</organism>
<evidence type="ECO:0000313" key="3">
    <source>
        <dbReference type="EMBL" id="HGW91452.1"/>
    </source>
</evidence>
<dbReference type="SUPFAM" id="SSF57829">
    <property type="entry name" value="Zn-binding ribosomal proteins"/>
    <property type="match status" value="2"/>
</dbReference>
<accession>A0A7C4UC49</accession>
<feature type="domain" description="DZANK-type" evidence="2">
    <location>
        <begin position="23"/>
        <end position="79"/>
    </location>
</feature>
<dbReference type="GO" id="GO:0006412">
    <property type="term" value="P:translation"/>
    <property type="evidence" value="ECO:0007669"/>
    <property type="project" value="InterPro"/>
</dbReference>
<gene>
    <name evidence="3" type="ORF">ENV67_02795</name>
</gene>
<dbReference type="InterPro" id="IPR038587">
    <property type="entry name" value="Ribosomal_eL40_sf"/>
</dbReference>
<comment type="caution">
    <text evidence="3">The sequence shown here is derived from an EMBL/GenBank/DDBJ whole genome shotgun (WGS) entry which is preliminary data.</text>
</comment>
<keyword evidence="1" id="KW-0472">Membrane</keyword>
<proteinExistence type="predicted"/>
<dbReference type="InterPro" id="IPR023657">
    <property type="entry name" value="Ribosomal_eL40_arc"/>
</dbReference>
<dbReference type="PANTHER" id="PTHR39649:SF1">
    <property type="entry name" value="LARGE RIBOSOMAL SUBUNIT PROTEIN EL40"/>
    <property type="match status" value="1"/>
</dbReference>
<dbReference type="AlphaFoldDB" id="A0A7C4UC49"/>
<keyword evidence="1" id="KW-0812">Transmembrane</keyword>